<evidence type="ECO:0000313" key="10">
    <source>
        <dbReference type="EMBL" id="TVU45421.1"/>
    </source>
</evidence>
<keyword evidence="11" id="KW-1185">Reference proteome</keyword>
<keyword evidence="7 8" id="KW-0472">Membrane</keyword>
<dbReference type="InterPro" id="IPR006702">
    <property type="entry name" value="CASP_dom"/>
</dbReference>
<gene>
    <name evidence="10" type="ORF">EJB05_04908</name>
</gene>
<evidence type="ECO:0000256" key="2">
    <source>
        <dbReference type="ARBA" id="ARBA00007651"/>
    </source>
</evidence>
<dbReference type="PANTHER" id="PTHR32021:SF41">
    <property type="entry name" value="CASP-LIKE PROTEIN 5B2"/>
    <property type="match status" value="1"/>
</dbReference>
<reference evidence="10 11" key="1">
    <citation type="journal article" date="2019" name="Sci. Rep.">
        <title>A high-quality genome of Eragrostis curvula grass provides insights into Poaceae evolution and supports new strategies to enhance forage quality.</title>
        <authorList>
            <person name="Carballo J."/>
            <person name="Santos B.A.C.M."/>
            <person name="Zappacosta D."/>
            <person name="Garbus I."/>
            <person name="Selva J.P."/>
            <person name="Gallo C.A."/>
            <person name="Diaz A."/>
            <person name="Albertini E."/>
            <person name="Caccamo M."/>
            <person name="Echenique V."/>
        </authorList>
    </citation>
    <scope>NUCLEOTIDE SEQUENCE [LARGE SCALE GENOMIC DNA]</scope>
    <source>
        <strain evidence="11">cv. Victoria</strain>
        <tissue evidence="10">Leaf</tissue>
    </source>
</reference>
<evidence type="ECO:0000256" key="1">
    <source>
        <dbReference type="ARBA" id="ARBA00004651"/>
    </source>
</evidence>
<dbReference type="Gramene" id="TVU45421">
    <property type="protein sequence ID" value="TVU45421"/>
    <property type="gene ID" value="EJB05_04908"/>
</dbReference>
<dbReference type="Proteomes" id="UP000324897">
    <property type="component" value="Chromosome 5"/>
</dbReference>
<protein>
    <recommendedName>
        <fullName evidence="8">CASP-like protein</fullName>
    </recommendedName>
</protein>
<name>A0A5J9WBR2_9POAL</name>
<comment type="caution">
    <text evidence="10">The sequence shown here is derived from an EMBL/GenBank/DDBJ whole genome shotgun (WGS) entry which is preliminary data.</text>
</comment>
<keyword evidence="6 8" id="KW-1133">Transmembrane helix</keyword>
<feature type="domain" description="Casparian strip membrane protein" evidence="9">
    <location>
        <begin position="58"/>
        <end position="189"/>
    </location>
</feature>
<evidence type="ECO:0000256" key="3">
    <source>
        <dbReference type="ARBA" id="ARBA00011489"/>
    </source>
</evidence>
<comment type="similarity">
    <text evidence="2 8">Belongs to the Casparian strip membrane proteins (CASP) family.</text>
</comment>
<dbReference type="AlphaFoldDB" id="A0A5J9WBR2"/>
<accession>A0A5J9WBR2</accession>
<sequence>MPVPINLFPPSFPVPTSSETTARGEAFVVEARSCSGGWSDLCGGASSKMAGLAARVRPGSWGGLVLRTCQLAFAAASFCTMGSSPGLGTYTPFYVLMTAMFGQSLWSLLLALLDGCALKFGMNLRTNVLLRVFLIGDWVASTVSFAAAASSAGLVFLLEKDMQACRIYAHLHCGSFILATGFGYVAWALSAISAMALFWMVAATV</sequence>
<feature type="transmembrane region" description="Helical" evidence="8">
    <location>
        <begin position="128"/>
        <end position="156"/>
    </location>
</feature>
<keyword evidence="4 8" id="KW-1003">Cell membrane</keyword>
<comment type="subunit">
    <text evidence="3 8">Homodimer and heterodimers.</text>
</comment>
<dbReference type="GO" id="GO:0005886">
    <property type="term" value="C:plasma membrane"/>
    <property type="evidence" value="ECO:0007669"/>
    <property type="project" value="UniProtKB-SubCell"/>
</dbReference>
<dbReference type="Pfam" id="PF04535">
    <property type="entry name" value="CASP_dom"/>
    <property type="match status" value="1"/>
</dbReference>
<evidence type="ECO:0000256" key="8">
    <source>
        <dbReference type="RuleBase" id="RU361233"/>
    </source>
</evidence>
<keyword evidence="5 8" id="KW-0812">Transmembrane</keyword>
<evidence type="ECO:0000256" key="6">
    <source>
        <dbReference type="ARBA" id="ARBA00022989"/>
    </source>
</evidence>
<comment type="subcellular location">
    <subcellularLocation>
        <location evidence="1 8">Cell membrane</location>
        <topology evidence="1 8">Multi-pass membrane protein</topology>
    </subcellularLocation>
</comment>
<dbReference type="InterPro" id="IPR045009">
    <property type="entry name" value="CASPL-5"/>
</dbReference>
<comment type="caution">
    <text evidence="8">Lacks conserved residue(s) required for the propagation of feature annotation.</text>
</comment>
<dbReference type="PANTHER" id="PTHR32021">
    <property type="entry name" value="CASP-LIKE PROTEIN 5B3"/>
    <property type="match status" value="1"/>
</dbReference>
<organism evidence="10 11">
    <name type="scientific">Eragrostis curvula</name>
    <name type="common">weeping love grass</name>
    <dbReference type="NCBI Taxonomy" id="38414"/>
    <lineage>
        <taxon>Eukaryota</taxon>
        <taxon>Viridiplantae</taxon>
        <taxon>Streptophyta</taxon>
        <taxon>Embryophyta</taxon>
        <taxon>Tracheophyta</taxon>
        <taxon>Spermatophyta</taxon>
        <taxon>Magnoliopsida</taxon>
        <taxon>Liliopsida</taxon>
        <taxon>Poales</taxon>
        <taxon>Poaceae</taxon>
        <taxon>PACMAD clade</taxon>
        <taxon>Chloridoideae</taxon>
        <taxon>Eragrostideae</taxon>
        <taxon>Eragrostidinae</taxon>
        <taxon>Eragrostis</taxon>
    </lineage>
</organism>
<dbReference type="EMBL" id="RWGY01000004">
    <property type="protein sequence ID" value="TVU45421.1"/>
    <property type="molecule type" value="Genomic_DNA"/>
</dbReference>
<feature type="transmembrane region" description="Helical" evidence="8">
    <location>
        <begin position="176"/>
        <end position="202"/>
    </location>
</feature>
<proteinExistence type="inferred from homology"/>
<evidence type="ECO:0000259" key="9">
    <source>
        <dbReference type="Pfam" id="PF04535"/>
    </source>
</evidence>
<evidence type="ECO:0000313" key="11">
    <source>
        <dbReference type="Proteomes" id="UP000324897"/>
    </source>
</evidence>
<evidence type="ECO:0000256" key="5">
    <source>
        <dbReference type="ARBA" id="ARBA00022692"/>
    </source>
</evidence>
<evidence type="ECO:0000256" key="4">
    <source>
        <dbReference type="ARBA" id="ARBA00022475"/>
    </source>
</evidence>
<evidence type="ECO:0000256" key="7">
    <source>
        <dbReference type="ARBA" id="ARBA00023136"/>
    </source>
</evidence>
<feature type="transmembrane region" description="Helical" evidence="8">
    <location>
        <begin position="93"/>
        <end position="116"/>
    </location>
</feature>